<dbReference type="HOGENOM" id="CLU_1189857_0_0_1"/>
<feature type="region of interest" description="Disordered" evidence="1">
    <location>
        <begin position="185"/>
        <end position="233"/>
    </location>
</feature>
<evidence type="ECO:0000313" key="3">
    <source>
        <dbReference type="Proteomes" id="UP000027238"/>
    </source>
</evidence>
<evidence type="ECO:0000313" key="2">
    <source>
        <dbReference type="EMBL" id="KDN63157.1"/>
    </source>
</evidence>
<name>A0A066X2I0_COLSU</name>
<dbReference type="STRING" id="1173701.A0A066X2I0"/>
<organism evidence="2 3">
    <name type="scientific">Colletotrichum sublineola</name>
    <name type="common">Sorghum anthracnose fungus</name>
    <dbReference type="NCBI Taxonomy" id="1173701"/>
    <lineage>
        <taxon>Eukaryota</taxon>
        <taxon>Fungi</taxon>
        <taxon>Dikarya</taxon>
        <taxon>Ascomycota</taxon>
        <taxon>Pezizomycotina</taxon>
        <taxon>Sordariomycetes</taxon>
        <taxon>Hypocreomycetidae</taxon>
        <taxon>Glomerellales</taxon>
        <taxon>Glomerellaceae</taxon>
        <taxon>Colletotrichum</taxon>
        <taxon>Colletotrichum graminicola species complex</taxon>
    </lineage>
</organism>
<protein>
    <submittedName>
        <fullName evidence="2">Uncharacterized protein</fullName>
    </submittedName>
</protein>
<dbReference type="EMBL" id="JMSE01001260">
    <property type="protein sequence ID" value="KDN63157.1"/>
    <property type="molecule type" value="Genomic_DNA"/>
</dbReference>
<evidence type="ECO:0000256" key="1">
    <source>
        <dbReference type="SAM" id="MobiDB-lite"/>
    </source>
</evidence>
<dbReference type="Proteomes" id="UP000027238">
    <property type="component" value="Unassembled WGS sequence"/>
</dbReference>
<dbReference type="OrthoDB" id="2013972at2759"/>
<proteinExistence type="predicted"/>
<accession>A0A066X2I0</accession>
<keyword evidence="3" id="KW-1185">Reference proteome</keyword>
<reference evidence="3" key="1">
    <citation type="journal article" date="2014" name="Genome Announc.">
        <title>Draft genome sequence of Colletotrichum sublineola, a destructive pathogen of cultivated sorghum.</title>
        <authorList>
            <person name="Baroncelli R."/>
            <person name="Sanz-Martin J.M."/>
            <person name="Rech G.E."/>
            <person name="Sukno S.A."/>
            <person name="Thon M.R."/>
        </authorList>
    </citation>
    <scope>NUCLEOTIDE SEQUENCE [LARGE SCALE GENOMIC DNA]</scope>
    <source>
        <strain evidence="3">TX430BB</strain>
    </source>
</reference>
<sequence length="233" mass="26488">MNYDKNDVGLWFNGGLCALLEAAQSAQPPPEWVIPRNDDLTFKVEEEIRNVEIHSYIHLTYLIKHNPAFELFRLHAEAAKDLGRPIDDVSQYPKKMQEAGFELVHDDVFKVAARPRPLDEWERKVGSMMQDLITGDLEGLVMDSLLRGLEITPEEAMAFCATARKRLGDTKDHLYFHLHHVVRRKPNPEGKGGPYPVAEKAEHGTQTLEESPETPVNVVAARKRKADSDKDRK</sequence>
<dbReference type="AlphaFoldDB" id="A0A066X2I0"/>
<comment type="caution">
    <text evidence="2">The sequence shown here is derived from an EMBL/GenBank/DDBJ whole genome shotgun (WGS) entry which is preliminary data.</text>
</comment>
<gene>
    <name evidence="2" type="ORF">CSUB01_12254</name>
</gene>